<dbReference type="Proteomes" id="UP000285793">
    <property type="component" value="Unassembled WGS sequence"/>
</dbReference>
<name>A0A423XS51_9ENTR</name>
<comment type="caution">
    <text evidence="3">The sequence shown here is derived from an EMBL/GenBank/DDBJ whole genome shotgun (WGS) entry which is preliminary data.</text>
</comment>
<dbReference type="SUPFAM" id="SSF141868">
    <property type="entry name" value="EAL domain-like"/>
    <property type="match status" value="1"/>
</dbReference>
<proteinExistence type="predicted"/>
<dbReference type="GO" id="GO:0071949">
    <property type="term" value="F:FAD binding"/>
    <property type="evidence" value="ECO:0007669"/>
    <property type="project" value="InterPro"/>
</dbReference>
<dbReference type="InterPro" id="IPR001633">
    <property type="entry name" value="EAL_dom"/>
</dbReference>
<dbReference type="CDD" id="cd01948">
    <property type="entry name" value="EAL"/>
    <property type="match status" value="1"/>
</dbReference>
<dbReference type="PROSITE" id="PS50925">
    <property type="entry name" value="BLUF"/>
    <property type="match status" value="1"/>
</dbReference>
<dbReference type="Gene3D" id="3.20.20.450">
    <property type="entry name" value="EAL domain"/>
    <property type="match status" value="1"/>
</dbReference>
<dbReference type="GO" id="GO:0071111">
    <property type="term" value="F:cyclic-guanylate-specific phosphodiesterase activity"/>
    <property type="evidence" value="ECO:0007669"/>
    <property type="project" value="InterPro"/>
</dbReference>
<dbReference type="AlphaFoldDB" id="A0A423XS51"/>
<accession>A0A423XS51</accession>
<dbReference type="PROSITE" id="PS50883">
    <property type="entry name" value="EAL"/>
    <property type="match status" value="1"/>
</dbReference>
<dbReference type="PANTHER" id="PTHR33121">
    <property type="entry name" value="CYCLIC DI-GMP PHOSPHODIESTERASE PDEF"/>
    <property type="match status" value="1"/>
</dbReference>
<gene>
    <name evidence="3" type="ORF">C3E80_18630</name>
</gene>
<feature type="domain" description="BLUF" evidence="2">
    <location>
        <begin position="2"/>
        <end position="93"/>
    </location>
</feature>
<evidence type="ECO:0000259" key="1">
    <source>
        <dbReference type="PROSITE" id="PS50883"/>
    </source>
</evidence>
<organism evidence="3 4">
    <name type="scientific">Cronobacter malonaticus</name>
    <dbReference type="NCBI Taxonomy" id="413503"/>
    <lineage>
        <taxon>Bacteria</taxon>
        <taxon>Pseudomonadati</taxon>
        <taxon>Pseudomonadota</taxon>
        <taxon>Gammaproteobacteria</taxon>
        <taxon>Enterobacterales</taxon>
        <taxon>Enterobacteriaceae</taxon>
        <taxon>Cronobacter</taxon>
    </lineage>
</organism>
<dbReference type="SUPFAM" id="SSF54975">
    <property type="entry name" value="Acylphosphatase/BLUF domain-like"/>
    <property type="match status" value="1"/>
</dbReference>
<dbReference type="GO" id="GO:0009882">
    <property type="term" value="F:blue light photoreceptor activity"/>
    <property type="evidence" value="ECO:0007669"/>
    <property type="project" value="InterPro"/>
</dbReference>
<dbReference type="InterPro" id="IPR050706">
    <property type="entry name" value="Cyclic-di-GMP_PDE-like"/>
</dbReference>
<feature type="domain" description="EAL" evidence="1">
    <location>
        <begin position="156"/>
        <end position="403"/>
    </location>
</feature>
<dbReference type="RefSeq" id="WP_123948989.1">
    <property type="nucleotide sequence ID" value="NZ_CP187994.1"/>
</dbReference>
<dbReference type="InterPro" id="IPR036046">
    <property type="entry name" value="Acylphosphatase-like_dom_sf"/>
</dbReference>
<dbReference type="InterPro" id="IPR035919">
    <property type="entry name" value="EAL_sf"/>
</dbReference>
<dbReference type="InterPro" id="IPR007024">
    <property type="entry name" value="BLUF_domain"/>
</dbReference>
<dbReference type="SMART" id="SM01034">
    <property type="entry name" value="BLUF"/>
    <property type="match status" value="1"/>
</dbReference>
<dbReference type="EMBL" id="PQJL01000017">
    <property type="protein sequence ID" value="ROW59255.1"/>
    <property type="molecule type" value="Genomic_DNA"/>
</dbReference>
<dbReference type="SMART" id="SM00052">
    <property type="entry name" value="EAL"/>
    <property type="match status" value="1"/>
</dbReference>
<reference evidence="3 4" key="1">
    <citation type="journal article" date="2018" name="Front. Microbiol.">
        <title>An Investigation of an Acute Gastroenteritis Outbreak: Cronobacter sakazakii, a Potential Cause of Food-Borne Illness.</title>
        <authorList>
            <person name="Yong W."/>
            <person name="Guo B."/>
            <person name="Shi X."/>
            <person name="Cheng T."/>
            <person name="Chen M."/>
            <person name="Jiang X."/>
            <person name="Ye Y."/>
            <person name="Wang J."/>
            <person name="Xie G."/>
            <person name="Ding J."/>
        </authorList>
    </citation>
    <scope>NUCLEOTIDE SEQUENCE [LARGE SCALE GENOMIC DNA]</scope>
    <source>
        <strain evidence="3 4">S1</strain>
    </source>
</reference>
<evidence type="ECO:0000313" key="3">
    <source>
        <dbReference type="EMBL" id="ROW59255.1"/>
    </source>
</evidence>
<sequence>MLSTLIYRSRLKGDIDQAGLEAIVRQAQTRNAQMQVSGILVFDGHQFLQVLEGPLHSVEALFERISLDARHDFVVELMRDYAPRRHFENVGMALFDLRYVKAHTVLKAVVKSSVVPFNLAREARVYQFIRSFLRRQDNLPISRQFNPDAWRVDAAPPPPTPTVVPVVADIACQFALQPIVEPTTCKIKAYEALIRSPEGGSPAALFASLSSKALYDLDLHSKEIAFALAKAVNIGSQMISVNLLPGSLVQCPNAVEILLAQIARQGLLPQQVIVEVTESEVISRFDEFECVIRQLRTAGINLAIDDFGAGFAGLSLLTRFQPGRIKIDRCIVADIHLHGPKQAIVHGIIRCCAELEITVVAEGVEKVEEWCWLDAAGIKYFQGYLFARPLVNCAPTVSWPTAR</sequence>
<protein>
    <submittedName>
        <fullName evidence="3">Diguanylate phosphodiesterase</fullName>
    </submittedName>
</protein>
<dbReference type="Pfam" id="PF04940">
    <property type="entry name" value="BLUF"/>
    <property type="match status" value="1"/>
</dbReference>
<dbReference type="Gene3D" id="3.30.70.100">
    <property type="match status" value="1"/>
</dbReference>
<dbReference type="PANTHER" id="PTHR33121:SF15">
    <property type="entry name" value="BLUE LIGHT- AND TEMPERATURE-REGULATED ANTIREPRESSOR BLUF"/>
    <property type="match status" value="1"/>
</dbReference>
<evidence type="ECO:0000313" key="4">
    <source>
        <dbReference type="Proteomes" id="UP000285793"/>
    </source>
</evidence>
<evidence type="ECO:0000259" key="2">
    <source>
        <dbReference type="PROSITE" id="PS50925"/>
    </source>
</evidence>
<dbReference type="Pfam" id="PF00563">
    <property type="entry name" value="EAL"/>
    <property type="match status" value="1"/>
</dbReference>